<dbReference type="AlphaFoldDB" id="A0A286GNF6"/>
<evidence type="ECO:0000256" key="1">
    <source>
        <dbReference type="SAM" id="Phobius"/>
    </source>
</evidence>
<dbReference type="EMBL" id="OCNH01000006">
    <property type="protein sequence ID" value="SOD97081.1"/>
    <property type="molecule type" value="Genomic_DNA"/>
</dbReference>
<dbReference type="RefSeq" id="WP_097130482.1">
    <property type="nucleotide sequence ID" value="NZ_OCNH01000006.1"/>
</dbReference>
<feature type="transmembrane region" description="Helical" evidence="1">
    <location>
        <begin position="138"/>
        <end position="157"/>
    </location>
</feature>
<keyword evidence="1" id="KW-0472">Membrane</keyword>
<name>A0A286GNF6_9BACT</name>
<gene>
    <name evidence="2" type="ORF">SAMN06269250_5655</name>
</gene>
<accession>A0A286GNF6</accession>
<proteinExistence type="predicted"/>
<evidence type="ECO:0000313" key="3">
    <source>
        <dbReference type="Proteomes" id="UP000219452"/>
    </source>
</evidence>
<sequence length="174" mass="19558">MEPTATDYSHINGWGIDADPNNEPTYPLKNYTGDDHQRLNWERPPQQVQTVEILHSNERPNLTAVFGTSSPPSGLSGVIRRFAFRFSESEYGHWLPLLLADRVNVVEGIVDDLAHGHIPNIFAEKGWKADWKHNRAGLVQNVVIGVAATALVFAFINRNKKETAFTRLKKTISN</sequence>
<protein>
    <submittedName>
        <fullName evidence="2">Uncharacterized protein</fullName>
    </submittedName>
</protein>
<keyword evidence="1" id="KW-0812">Transmembrane</keyword>
<organism evidence="2 3">
    <name type="scientific">Spirosoma fluviale</name>
    <dbReference type="NCBI Taxonomy" id="1597977"/>
    <lineage>
        <taxon>Bacteria</taxon>
        <taxon>Pseudomonadati</taxon>
        <taxon>Bacteroidota</taxon>
        <taxon>Cytophagia</taxon>
        <taxon>Cytophagales</taxon>
        <taxon>Cytophagaceae</taxon>
        <taxon>Spirosoma</taxon>
    </lineage>
</organism>
<reference evidence="3" key="1">
    <citation type="submission" date="2017-09" db="EMBL/GenBank/DDBJ databases">
        <authorList>
            <person name="Varghese N."/>
            <person name="Submissions S."/>
        </authorList>
    </citation>
    <scope>NUCLEOTIDE SEQUENCE [LARGE SCALE GENOMIC DNA]</scope>
    <source>
        <strain evidence="3">DSM 29961</strain>
    </source>
</reference>
<dbReference type="OrthoDB" id="6021991at2"/>
<dbReference type="Proteomes" id="UP000219452">
    <property type="component" value="Unassembled WGS sequence"/>
</dbReference>
<keyword evidence="1" id="KW-1133">Transmembrane helix</keyword>
<evidence type="ECO:0000313" key="2">
    <source>
        <dbReference type="EMBL" id="SOD97081.1"/>
    </source>
</evidence>
<keyword evidence="3" id="KW-1185">Reference proteome</keyword>